<accession>A0ACC2EB00</accession>
<organism evidence="1 2">
    <name type="scientific">Diphasiastrum complanatum</name>
    <name type="common">Issler's clubmoss</name>
    <name type="synonym">Lycopodium complanatum</name>
    <dbReference type="NCBI Taxonomy" id="34168"/>
    <lineage>
        <taxon>Eukaryota</taxon>
        <taxon>Viridiplantae</taxon>
        <taxon>Streptophyta</taxon>
        <taxon>Embryophyta</taxon>
        <taxon>Tracheophyta</taxon>
        <taxon>Lycopodiopsida</taxon>
        <taxon>Lycopodiales</taxon>
        <taxon>Lycopodiaceae</taxon>
        <taxon>Lycopodioideae</taxon>
        <taxon>Diphasiastrum</taxon>
    </lineage>
</organism>
<reference evidence="2" key="1">
    <citation type="journal article" date="2024" name="Proc. Natl. Acad. Sci. U.S.A.">
        <title>Extraordinary preservation of gene collinearity over three hundred million years revealed in homosporous lycophytes.</title>
        <authorList>
            <person name="Li C."/>
            <person name="Wickell D."/>
            <person name="Kuo L.Y."/>
            <person name="Chen X."/>
            <person name="Nie B."/>
            <person name="Liao X."/>
            <person name="Peng D."/>
            <person name="Ji J."/>
            <person name="Jenkins J."/>
            <person name="Williams M."/>
            <person name="Shu S."/>
            <person name="Plott C."/>
            <person name="Barry K."/>
            <person name="Rajasekar S."/>
            <person name="Grimwood J."/>
            <person name="Han X."/>
            <person name="Sun S."/>
            <person name="Hou Z."/>
            <person name="He W."/>
            <person name="Dai G."/>
            <person name="Sun C."/>
            <person name="Schmutz J."/>
            <person name="Leebens-Mack J.H."/>
            <person name="Li F.W."/>
            <person name="Wang L."/>
        </authorList>
    </citation>
    <scope>NUCLEOTIDE SEQUENCE [LARGE SCALE GENOMIC DNA]</scope>
    <source>
        <strain evidence="2">cv. PW_Plant_1</strain>
    </source>
</reference>
<keyword evidence="2" id="KW-1185">Reference proteome</keyword>
<proteinExistence type="predicted"/>
<name>A0ACC2EB00_DIPCM</name>
<protein>
    <submittedName>
        <fullName evidence="1">Uncharacterized protein</fullName>
    </submittedName>
</protein>
<comment type="caution">
    <text evidence="1">The sequence shown here is derived from an EMBL/GenBank/DDBJ whole genome shotgun (WGS) entry which is preliminary data.</text>
</comment>
<dbReference type="Proteomes" id="UP001162992">
    <property type="component" value="Chromosome 3"/>
</dbReference>
<dbReference type="EMBL" id="CM055094">
    <property type="protein sequence ID" value="KAJ7563658.1"/>
    <property type="molecule type" value="Genomic_DNA"/>
</dbReference>
<evidence type="ECO:0000313" key="1">
    <source>
        <dbReference type="EMBL" id="KAJ7563658.1"/>
    </source>
</evidence>
<evidence type="ECO:0000313" key="2">
    <source>
        <dbReference type="Proteomes" id="UP001162992"/>
    </source>
</evidence>
<gene>
    <name evidence="1" type="ORF">O6H91_03G119200</name>
</gene>
<sequence>MGSIAVRVRNHMRRKTQLSNHSLILLTRVCSESQLMLDSMRYWTTTKLMKEVEVVTAEEQQEQCAFIEEISRTAPVQYLHKYLVAKGVVSDSYKEFKGYLTSIWFALYGRGGTRNSSSAFEHVFVGEIKHNLQEEVSGFHNWIQFYVEEANGRVDYQGYIFPRRRGNVPDSDTQLLTIQFKWKNVLEGVSSSFIGVSPEFELALYTLCFFVGEEDNHVKIGPYHVNIKCYRLGNNKIGSIFPVAED</sequence>